<dbReference type="GO" id="GO:0005886">
    <property type="term" value="C:plasma membrane"/>
    <property type="evidence" value="ECO:0007669"/>
    <property type="project" value="UniProtKB-SubCell"/>
</dbReference>
<evidence type="ECO:0000259" key="14">
    <source>
        <dbReference type="Pfam" id="PF02687"/>
    </source>
</evidence>
<dbReference type="EMBL" id="VIGX01000006">
    <property type="protein sequence ID" value="TWS28487.1"/>
    <property type="molecule type" value="Genomic_DNA"/>
</dbReference>
<feature type="transmembrane region" description="Helical" evidence="13">
    <location>
        <begin position="278"/>
        <end position="299"/>
    </location>
</feature>
<accession>A0A5C5RZD4</accession>
<evidence type="ECO:0000256" key="5">
    <source>
        <dbReference type="ARBA" id="ARBA00021907"/>
    </source>
</evidence>
<keyword evidence="9 13" id="KW-1133">Transmembrane helix</keyword>
<evidence type="ECO:0000256" key="2">
    <source>
        <dbReference type="ARBA" id="ARBA00004651"/>
    </source>
</evidence>
<evidence type="ECO:0000313" key="17">
    <source>
        <dbReference type="Proteomes" id="UP000319375"/>
    </source>
</evidence>
<evidence type="ECO:0000313" key="16">
    <source>
        <dbReference type="EMBL" id="TWS28487.1"/>
    </source>
</evidence>
<evidence type="ECO:0000256" key="6">
    <source>
        <dbReference type="ARBA" id="ARBA00022475"/>
    </source>
</evidence>
<dbReference type="InterPro" id="IPR003838">
    <property type="entry name" value="ABC3_permease_C"/>
</dbReference>
<dbReference type="PANTHER" id="PTHR47755">
    <property type="entry name" value="CELL DIVISION PROTEIN FTSX"/>
    <property type="match status" value="1"/>
</dbReference>
<evidence type="ECO:0000256" key="9">
    <source>
        <dbReference type="ARBA" id="ARBA00022989"/>
    </source>
</evidence>
<organism evidence="16 17">
    <name type="scientific">Tsukamurella conjunctivitidis</name>
    <dbReference type="NCBI Taxonomy" id="2592068"/>
    <lineage>
        <taxon>Bacteria</taxon>
        <taxon>Bacillati</taxon>
        <taxon>Actinomycetota</taxon>
        <taxon>Actinomycetes</taxon>
        <taxon>Mycobacteriales</taxon>
        <taxon>Tsukamurellaceae</taxon>
        <taxon>Tsukamurella</taxon>
    </lineage>
</organism>
<gene>
    <name evidence="16" type="ORF">FK530_12760</name>
</gene>
<evidence type="ECO:0000256" key="1">
    <source>
        <dbReference type="ARBA" id="ARBA00003552"/>
    </source>
</evidence>
<evidence type="ECO:0000256" key="13">
    <source>
        <dbReference type="SAM" id="Phobius"/>
    </source>
</evidence>
<name>A0A5C5RZD4_9ACTN</name>
<dbReference type="InterPro" id="IPR004513">
    <property type="entry name" value="FtsX"/>
</dbReference>
<comment type="caution">
    <text evidence="16">The sequence shown here is derived from an EMBL/GenBank/DDBJ whole genome shotgun (WGS) entry which is preliminary data.</text>
</comment>
<dbReference type="NCBIfam" id="NF038346">
    <property type="entry name" value="FtsX_actino"/>
    <property type="match status" value="1"/>
</dbReference>
<dbReference type="AlphaFoldDB" id="A0A5C5RZD4"/>
<feature type="transmembrane region" description="Helical" evidence="13">
    <location>
        <begin position="176"/>
        <end position="201"/>
    </location>
</feature>
<keyword evidence="7 12" id="KW-0132">Cell division</keyword>
<comment type="subunit">
    <text evidence="4">Forms a membrane-associated complex with FtsE.</text>
</comment>
<dbReference type="Pfam" id="PF02687">
    <property type="entry name" value="FtsX"/>
    <property type="match status" value="1"/>
</dbReference>
<evidence type="ECO:0000256" key="7">
    <source>
        <dbReference type="ARBA" id="ARBA00022618"/>
    </source>
</evidence>
<feature type="transmembrane region" description="Helical" evidence="13">
    <location>
        <begin position="21"/>
        <end position="42"/>
    </location>
</feature>
<evidence type="ECO:0000256" key="3">
    <source>
        <dbReference type="ARBA" id="ARBA00007379"/>
    </source>
</evidence>
<keyword evidence="17" id="KW-1185">Reference proteome</keyword>
<feature type="domain" description="ABC3 transporter permease C-terminal" evidence="14">
    <location>
        <begin position="179"/>
        <end position="291"/>
    </location>
</feature>
<protein>
    <recommendedName>
        <fullName evidence="5 12">Cell division protein FtsX</fullName>
    </recommendedName>
</protein>
<dbReference type="InterPro" id="IPR047929">
    <property type="entry name" value="FtsX_actino"/>
</dbReference>
<dbReference type="Gene3D" id="3.30.70.3040">
    <property type="match status" value="1"/>
</dbReference>
<dbReference type="PANTHER" id="PTHR47755:SF1">
    <property type="entry name" value="CELL DIVISION PROTEIN FTSX"/>
    <property type="match status" value="1"/>
</dbReference>
<evidence type="ECO:0000256" key="10">
    <source>
        <dbReference type="ARBA" id="ARBA00023136"/>
    </source>
</evidence>
<comment type="subcellular location">
    <subcellularLocation>
        <location evidence="2">Cell membrane</location>
        <topology evidence="2">Multi-pass membrane protein</topology>
    </subcellularLocation>
</comment>
<keyword evidence="6 12" id="KW-1003">Cell membrane</keyword>
<dbReference type="GO" id="GO:0051301">
    <property type="term" value="P:cell division"/>
    <property type="evidence" value="ECO:0007669"/>
    <property type="project" value="UniProtKB-KW"/>
</dbReference>
<evidence type="ECO:0000259" key="15">
    <source>
        <dbReference type="Pfam" id="PF18075"/>
    </source>
</evidence>
<keyword evidence="11 12" id="KW-0131">Cell cycle</keyword>
<comment type="function">
    <text evidence="1">Part of the ABC transporter FtsEX involved in cellular division.</text>
</comment>
<dbReference type="PIRSF" id="PIRSF003097">
    <property type="entry name" value="FtsX"/>
    <property type="match status" value="1"/>
</dbReference>
<keyword evidence="10 12" id="KW-0472">Membrane</keyword>
<proteinExistence type="inferred from homology"/>
<evidence type="ECO:0000256" key="12">
    <source>
        <dbReference type="PIRNR" id="PIRNR003097"/>
    </source>
</evidence>
<evidence type="ECO:0000256" key="8">
    <source>
        <dbReference type="ARBA" id="ARBA00022692"/>
    </source>
</evidence>
<reference evidence="16 17" key="1">
    <citation type="submission" date="2019-06" db="EMBL/GenBank/DDBJ databases">
        <title>Tsukamurella conjunctivitidis sp. nov., Tsukamurella assacharolytica sp. nov. and Tsukamurella sputae sp. nov. isolated from patients with conjunctivitis, bacteraemia (lymphoma) and respiratory infection (sputum) in Hong Kong.</title>
        <authorList>
            <person name="Teng J.L.L."/>
            <person name="Lee H.H."/>
            <person name="Fong J.Y.H."/>
            <person name="Fok K.M.N."/>
            <person name="Lau S.K.P."/>
            <person name="Woo P.C.Y."/>
        </authorList>
    </citation>
    <scope>NUCLEOTIDE SEQUENCE [LARGE SCALE GENOMIC DNA]</scope>
    <source>
        <strain evidence="16 17">HKU72</strain>
    </source>
</reference>
<dbReference type="RefSeq" id="WP_146487410.1">
    <property type="nucleotide sequence ID" value="NZ_VIGX01000006.1"/>
</dbReference>
<dbReference type="Proteomes" id="UP000319375">
    <property type="component" value="Unassembled WGS sequence"/>
</dbReference>
<feature type="domain" description="FtsX extracellular" evidence="15">
    <location>
        <begin position="56"/>
        <end position="156"/>
    </location>
</feature>
<dbReference type="InterPro" id="IPR040690">
    <property type="entry name" value="FtsX_ECD"/>
</dbReference>
<dbReference type="OrthoDB" id="9812531at2"/>
<sequence>MRASFITSEVVTGLRRNVSMTIAMILTTAISLGLFGGGLLVVRMADKSQDIFLQRVEIQVFVDDKVAADDPDCQKSVCQALESKIKSQPGVDSIDYISKDKAYEIAKTKTFANQPDLADLVRPGVLPASFKVRINDDKQFGGVIDAIKNEPGVSSVLDQREVVKRMFSVLDGARNAAFFVALIQAIAAVLLIANMVQVAAYTRRTEVSIMRLVGATRWYTQLPFLLEAVLSAVIGATLAVVGLFVGNKLVFDWAMSEFYSKNLLARVTVTDVLLVSPWLYVVGAGFAAVTAYVTLRFYVRE</sequence>
<dbReference type="Pfam" id="PF18075">
    <property type="entry name" value="FtsX_ECD"/>
    <property type="match status" value="1"/>
</dbReference>
<feature type="transmembrane region" description="Helical" evidence="13">
    <location>
        <begin position="222"/>
        <end position="245"/>
    </location>
</feature>
<evidence type="ECO:0000256" key="11">
    <source>
        <dbReference type="ARBA" id="ARBA00023306"/>
    </source>
</evidence>
<comment type="similarity">
    <text evidence="3 12">Belongs to the ABC-4 integral membrane protein family. FtsX subfamily.</text>
</comment>
<keyword evidence="8 13" id="KW-0812">Transmembrane</keyword>
<evidence type="ECO:0000256" key="4">
    <source>
        <dbReference type="ARBA" id="ARBA00011160"/>
    </source>
</evidence>